<reference evidence="2" key="1">
    <citation type="journal article" date="2011" name="Nat. Biotechnol.">
        <title>The genomic sequence of the Chinese hamster ovary (CHO)-K1 cell line.</title>
        <authorList>
            <person name="Xu X."/>
            <person name="Nagarajan H."/>
            <person name="Lewis N.E."/>
            <person name="Pan S."/>
            <person name="Cai Z."/>
            <person name="Liu X."/>
            <person name="Chen W."/>
            <person name="Xie M."/>
            <person name="Wang W."/>
            <person name="Hammond S."/>
            <person name="Andersen M.R."/>
            <person name="Neff N."/>
            <person name="Passarelli B."/>
            <person name="Koh W."/>
            <person name="Fan H.C."/>
            <person name="Wang J."/>
            <person name="Gui Y."/>
            <person name="Lee K.H."/>
            <person name="Betenbaugh M.J."/>
            <person name="Quake S.R."/>
            <person name="Famili I."/>
            <person name="Palsson B.O."/>
            <person name="Wang J."/>
        </authorList>
    </citation>
    <scope>NUCLEOTIDE SEQUENCE [LARGE SCALE GENOMIC DNA]</scope>
    <source>
        <strain evidence="2">CHO K1 cell line</strain>
    </source>
</reference>
<evidence type="ECO:0000313" key="1">
    <source>
        <dbReference type="EMBL" id="EGV94201.1"/>
    </source>
</evidence>
<proteinExistence type="predicted"/>
<dbReference type="AlphaFoldDB" id="G3GYY3"/>
<dbReference type="Proteomes" id="UP000001075">
    <property type="component" value="Unassembled WGS sequence"/>
</dbReference>
<gene>
    <name evidence="1" type="ORF">I79_003033</name>
</gene>
<protein>
    <submittedName>
        <fullName evidence="1">Uncharacterized protein</fullName>
    </submittedName>
</protein>
<evidence type="ECO:0000313" key="2">
    <source>
        <dbReference type="Proteomes" id="UP000001075"/>
    </source>
</evidence>
<dbReference type="InParanoid" id="G3GYY3"/>
<sequence length="73" mass="8496">MARYPNPKQYIHHFKIFGSFQMLRDETKHGRKLPFRVAPANQILLTQTKQQSLNRVLCFSSLLSGLPFLIHVS</sequence>
<dbReference type="EMBL" id="JH000070">
    <property type="protein sequence ID" value="EGV94201.1"/>
    <property type="molecule type" value="Genomic_DNA"/>
</dbReference>
<accession>G3GYY3</accession>
<organism evidence="1 2">
    <name type="scientific">Cricetulus griseus</name>
    <name type="common">Chinese hamster</name>
    <name type="synonym">Cricetulus barabensis griseus</name>
    <dbReference type="NCBI Taxonomy" id="10029"/>
    <lineage>
        <taxon>Eukaryota</taxon>
        <taxon>Metazoa</taxon>
        <taxon>Chordata</taxon>
        <taxon>Craniata</taxon>
        <taxon>Vertebrata</taxon>
        <taxon>Euteleostomi</taxon>
        <taxon>Mammalia</taxon>
        <taxon>Eutheria</taxon>
        <taxon>Euarchontoglires</taxon>
        <taxon>Glires</taxon>
        <taxon>Rodentia</taxon>
        <taxon>Myomorpha</taxon>
        <taxon>Muroidea</taxon>
        <taxon>Cricetidae</taxon>
        <taxon>Cricetinae</taxon>
        <taxon>Cricetulus</taxon>
    </lineage>
</organism>
<name>G3GYY3_CRIGR</name>